<protein>
    <submittedName>
        <fullName evidence="1">Uncharacterized protein</fullName>
    </submittedName>
</protein>
<sequence length="279" mass="31089">MGSYTHEITVPASKERILRWLSDPFLLSGVFGHVSILQVFDPKSQKYVTPSSLSGYSTKFKVIYIFGTPESKVYTNIGEMKGPLYTPSGIAYEGNTSDGKLKWNINFEVRSVRTLESLVRISVISEYEISAFDRFFGKTPFALPEHIVKDHIVPYVKYYFKPSDASQLDITPTVVYSDEGSLSDIIAKVLKGISEVHYGVITIEGEGVNGKILIKNGRIERINVNYNESLISGQDALLQLLSIPNTAKVTLYSLDLDNAVMAMLERVQSKKTVNNTAPM</sequence>
<organism evidence="1 2">
    <name type="scientific">Stygiolobus caldivivus</name>
    <dbReference type="NCBI Taxonomy" id="2824673"/>
    <lineage>
        <taxon>Archaea</taxon>
        <taxon>Thermoproteota</taxon>
        <taxon>Thermoprotei</taxon>
        <taxon>Sulfolobales</taxon>
        <taxon>Sulfolobaceae</taxon>
        <taxon>Stygiolobus</taxon>
    </lineage>
</organism>
<dbReference type="Proteomes" id="UP000825123">
    <property type="component" value="Chromosome"/>
</dbReference>
<evidence type="ECO:0000313" key="2">
    <source>
        <dbReference type="Proteomes" id="UP000825123"/>
    </source>
</evidence>
<dbReference type="KEGG" id="csty:KN1_01000"/>
<proteinExistence type="predicted"/>
<dbReference type="GeneID" id="66161850"/>
<keyword evidence="2" id="KW-1185">Reference proteome</keyword>
<accession>A0A8D5ZCX8</accession>
<dbReference type="AlphaFoldDB" id="A0A8D5ZCX8"/>
<gene>
    <name evidence="1" type="ORF">KN1_01000</name>
</gene>
<dbReference type="EMBL" id="AP024597">
    <property type="protein sequence ID" value="BCU68803.1"/>
    <property type="molecule type" value="Genomic_DNA"/>
</dbReference>
<evidence type="ECO:0000313" key="1">
    <source>
        <dbReference type="EMBL" id="BCU68803.1"/>
    </source>
</evidence>
<dbReference type="RefSeq" id="WP_221288675.1">
    <property type="nucleotide sequence ID" value="NZ_AP024597.1"/>
</dbReference>
<name>A0A8D5ZCX8_9CREN</name>
<reference evidence="1 2" key="1">
    <citation type="submission" date="2021-04" db="EMBL/GenBank/DDBJ databases">
        <title>Complete genome sequence of Stygiolobus sp. KN-1.</title>
        <authorList>
            <person name="Nakamura K."/>
            <person name="Sakai H."/>
            <person name="Kurosawa N."/>
        </authorList>
    </citation>
    <scope>NUCLEOTIDE SEQUENCE [LARGE SCALE GENOMIC DNA]</scope>
    <source>
        <strain evidence="1 2">KN-1</strain>
    </source>
</reference>